<dbReference type="Pfam" id="PF22679">
    <property type="entry name" value="T1R_D3-like"/>
    <property type="match status" value="1"/>
</dbReference>
<comment type="caution">
    <text evidence="3">The sequence shown here is derived from an EMBL/GenBank/DDBJ whole genome shotgun (WGS) entry which is preliminary data.</text>
</comment>
<name>A0A4Q0P5M4_9FLAO</name>
<dbReference type="OrthoDB" id="9758243at2"/>
<dbReference type="GO" id="GO:0005524">
    <property type="term" value="F:ATP binding"/>
    <property type="evidence" value="ECO:0007669"/>
    <property type="project" value="UniProtKB-KW"/>
</dbReference>
<organism evidence="3 4">
    <name type="scientific">Leeuwenhoekiella aequorea</name>
    <dbReference type="NCBI Taxonomy" id="283736"/>
    <lineage>
        <taxon>Bacteria</taxon>
        <taxon>Pseudomonadati</taxon>
        <taxon>Bacteroidota</taxon>
        <taxon>Flavobacteriia</taxon>
        <taxon>Flavobacteriales</taxon>
        <taxon>Flavobacteriaceae</taxon>
        <taxon>Leeuwenhoekiella</taxon>
    </lineage>
</organism>
<dbReference type="InterPro" id="IPR027417">
    <property type="entry name" value="P-loop_NTPase"/>
</dbReference>
<feature type="domain" description="Helicase ATP-binding" evidence="2">
    <location>
        <begin position="308"/>
        <end position="510"/>
    </location>
</feature>
<accession>A0A4Q0P5M4</accession>
<dbReference type="PROSITE" id="PS51192">
    <property type="entry name" value="HELICASE_ATP_BIND_1"/>
    <property type="match status" value="1"/>
</dbReference>
<evidence type="ECO:0000313" key="4">
    <source>
        <dbReference type="Proteomes" id="UP000289238"/>
    </source>
</evidence>
<feature type="region of interest" description="Disordered" evidence="1">
    <location>
        <begin position="889"/>
        <end position="910"/>
    </location>
</feature>
<dbReference type="SMART" id="SM00487">
    <property type="entry name" value="DEXDc"/>
    <property type="match status" value="1"/>
</dbReference>
<keyword evidence="4" id="KW-1185">Reference proteome</keyword>
<dbReference type="InterPro" id="IPR014001">
    <property type="entry name" value="Helicase_ATP-bd"/>
</dbReference>
<proteinExistence type="predicted"/>
<dbReference type="PANTHER" id="PTHR42927:SF1">
    <property type="entry name" value="HELICASE SUPERFAMILY 1 AND 2 DOMAIN-CONTAINING PROTEIN"/>
    <property type="match status" value="1"/>
</dbReference>
<dbReference type="InterPro" id="IPR040980">
    <property type="entry name" value="SWI2_SNF2"/>
</dbReference>
<dbReference type="GO" id="GO:0003677">
    <property type="term" value="F:DNA binding"/>
    <property type="evidence" value="ECO:0007669"/>
    <property type="project" value="UniProtKB-KW"/>
</dbReference>
<dbReference type="GO" id="GO:0009035">
    <property type="term" value="F:type I site-specific deoxyribonuclease activity"/>
    <property type="evidence" value="ECO:0007669"/>
    <property type="project" value="UniProtKB-EC"/>
</dbReference>
<dbReference type="InterPro" id="IPR055180">
    <property type="entry name" value="HsdR_RecA-like_helicase_dom_2"/>
</dbReference>
<dbReference type="Gene3D" id="3.90.1570.50">
    <property type="match status" value="1"/>
</dbReference>
<protein>
    <submittedName>
        <fullName evidence="3">Type I restriction enzyme R subunit</fullName>
    </submittedName>
</protein>
<dbReference type="RefSeq" id="WP_128757834.1">
    <property type="nucleotide sequence ID" value="NZ_QOVM01000004.1"/>
</dbReference>
<evidence type="ECO:0000313" key="3">
    <source>
        <dbReference type="EMBL" id="RXG21920.1"/>
    </source>
</evidence>
<dbReference type="Pfam" id="PF18766">
    <property type="entry name" value="SWI2_SNF2"/>
    <property type="match status" value="1"/>
</dbReference>
<dbReference type="SUPFAM" id="SSF52540">
    <property type="entry name" value="P-loop containing nucleoside triphosphate hydrolases"/>
    <property type="match status" value="1"/>
</dbReference>
<reference evidence="3 4" key="1">
    <citation type="submission" date="2018-07" db="EMBL/GenBank/DDBJ databases">
        <title>Leeuwenhoekiella genomics.</title>
        <authorList>
            <person name="Tahon G."/>
            <person name="Willems A."/>
        </authorList>
    </citation>
    <scope>NUCLEOTIDE SEQUENCE [LARGE SCALE GENOMIC DNA]</scope>
    <source>
        <strain evidence="3 4">LMG 22550</strain>
    </source>
</reference>
<dbReference type="EMBL" id="QOVM01000004">
    <property type="protein sequence ID" value="RXG21920.1"/>
    <property type="molecule type" value="Genomic_DNA"/>
</dbReference>
<evidence type="ECO:0000259" key="2">
    <source>
        <dbReference type="PROSITE" id="PS51192"/>
    </source>
</evidence>
<dbReference type="AlphaFoldDB" id="A0A4Q0P5M4"/>
<dbReference type="Proteomes" id="UP000289238">
    <property type="component" value="Unassembled WGS sequence"/>
</dbReference>
<dbReference type="GO" id="GO:0009307">
    <property type="term" value="P:DNA restriction-modification system"/>
    <property type="evidence" value="ECO:0007669"/>
    <property type="project" value="UniProtKB-KW"/>
</dbReference>
<dbReference type="Gene3D" id="3.40.50.300">
    <property type="entry name" value="P-loop containing nucleotide triphosphate hydrolases"/>
    <property type="match status" value="3"/>
</dbReference>
<gene>
    <name evidence="3" type="ORF">DSM00_1984</name>
</gene>
<dbReference type="PANTHER" id="PTHR42927">
    <property type="entry name" value="HELICASE SUPERFAMILY 1 AND 2 DOMAIN-CONTAINING PROTEIN"/>
    <property type="match status" value="1"/>
</dbReference>
<sequence length="1016" mass="116322">MPSQTNEQALEAAIEQTLTGTTLERLKEDGTSVREAQAGYHTPGTFVIGDATDFDARYALDKHFFWEFLENTQQDELDKLKRSSDWQLKILERYDRMVKKYGLLRLMRKGLEVEDAHLTLLYQLPLASSSKTIQDNFNKNRFSISRQVRYNPENLREEIDMVVFTNGVPIATLELKNHWTGQNAATHGVKQYKYDRDFRQPLLNFGRCLVHFAVDTDEVFMTTKLTGASTFFLPFNKGNNSGKGNPVNPFGHKTAYLWEEVFQPKSLVNIIQHFVRFDGKSTDKLATRTLFFPRYHQLDVVRKLIDDVSHKGVGQTYLIQHSAGSGKSNSITWAAYQLIETYPATAAVPGAKSLEHPLFDSVIVVTDRRILDKQLRDNIREFSEVKNILAPARSSQELKDSLEQGKKIIITTIQKFPFIIDGISDLSDRRFAVIIDEAHSSQGGTTAGKMNQAMGMAETDEDEEDGQDKILKAMKARKMKGNASYFAFTATPKNATLERFGTKQEDGRFKPFHLYSMKQAIEEGFILDVLANYTTYKSYYEIEKSIEDNPLFDTAKAQKKLRAFVEKDKRTIATKAELMMEHFITKVVNTKKLKGKAKSIVVTQSIESAIRYYQAINTYLESKGNPFQIIVAFSGKKKVDGIEYTEADLNGFADSETKDQFDTDAYRMLVVANKYLTGFDQPKLATMYVDKKLQGVLAVQALSRLNRSAFKYGKKTEDLFVLDFFNKVDDIQESFEPFYTSTTLSKATDVNVLHELKDALDEVGVYEWAEVEDFVEKYFDKVDAQQLSPIIDTAANRFNVELDLEDGAKADFKIKAKQFVKIYGQMAAIMPYEMLVWEKLFWFLKFLIPKLIVKDPDGEAIDELLESVDLSTYGLERTKVNEAIVLDDGESELDPQKATPRGAHGSTEETDELNEIIKSFNERWFQGWDSTPDEQRIKLLTLSKSIEAHPDYELKYLNNPDTQNKELALHRMFKDVLNKQRKQDMELYRLTAKDESFYQGIFDTMKRIIDHSQPNL</sequence>
<dbReference type="Pfam" id="PF04313">
    <property type="entry name" value="HSDR_N"/>
    <property type="match status" value="1"/>
</dbReference>
<evidence type="ECO:0000256" key="1">
    <source>
        <dbReference type="SAM" id="MobiDB-lite"/>
    </source>
</evidence>
<dbReference type="InterPro" id="IPR007409">
    <property type="entry name" value="Restrct_endonuc_type1_HsdR_N"/>
</dbReference>